<evidence type="ECO:0000313" key="1">
    <source>
        <dbReference type="EMBL" id="CDM64520.1"/>
    </source>
</evidence>
<dbReference type="Proteomes" id="UP000031518">
    <property type="component" value="Unassembled WGS sequence"/>
</dbReference>
<reference evidence="1 2" key="1">
    <citation type="submission" date="2013-12" db="EMBL/GenBank/DDBJ databases">
        <authorList>
            <person name="Stott M."/>
        </authorList>
    </citation>
    <scope>NUCLEOTIDE SEQUENCE [LARGE SCALE GENOMIC DNA]</scope>
    <source>
        <strain evidence="1 2">K22</strain>
    </source>
</reference>
<evidence type="ECO:0008006" key="3">
    <source>
        <dbReference type="Google" id="ProtNLM"/>
    </source>
</evidence>
<dbReference type="RefSeq" id="WP_041974024.1">
    <property type="nucleotide sequence ID" value="NZ_CBXV010000002.1"/>
</dbReference>
<proteinExistence type="predicted"/>
<accession>A0A0B6WWH8</accession>
<gene>
    <name evidence="1" type="ORF">PYK22_00514</name>
</gene>
<dbReference type="InterPro" id="IPR021948">
    <property type="entry name" value="DUF3565"/>
</dbReference>
<dbReference type="Pfam" id="PF12088">
    <property type="entry name" value="DUF3565"/>
    <property type="match status" value="1"/>
</dbReference>
<sequence>MKRRIVGFDTDEHGDWRAKLECGHYQHVRHAPPLISRPWVLTEEGRRSRLGFELDCKRCDEEASDETRLN</sequence>
<dbReference type="AlphaFoldDB" id="A0A0B6WWH8"/>
<organism evidence="1 2">
    <name type="scientific">Pyrinomonas methylaliphatogenes</name>
    <dbReference type="NCBI Taxonomy" id="454194"/>
    <lineage>
        <taxon>Bacteria</taxon>
        <taxon>Pseudomonadati</taxon>
        <taxon>Acidobacteriota</taxon>
        <taxon>Blastocatellia</taxon>
        <taxon>Blastocatellales</taxon>
        <taxon>Pyrinomonadaceae</taxon>
        <taxon>Pyrinomonas</taxon>
    </lineage>
</organism>
<reference evidence="1 2" key="2">
    <citation type="submission" date="2015-01" db="EMBL/GenBank/DDBJ databases">
        <title>Complete genome sequence of Pyrinomonas methylaliphatogenes type strain K22T.</title>
        <authorList>
            <person name="Lee K.C.Y."/>
            <person name="Power J.F."/>
            <person name="Dunfield P.F."/>
            <person name="Morgan X.C."/>
            <person name="Huttenhower C."/>
            <person name="Stott M.B."/>
        </authorList>
    </citation>
    <scope>NUCLEOTIDE SEQUENCE [LARGE SCALE GENOMIC DNA]</scope>
    <source>
        <strain evidence="1 2">K22</strain>
    </source>
</reference>
<dbReference type="EMBL" id="CBXV010000002">
    <property type="protein sequence ID" value="CDM64520.1"/>
    <property type="molecule type" value="Genomic_DNA"/>
</dbReference>
<dbReference type="OrthoDB" id="9799128at2"/>
<name>A0A0B6WWH8_9BACT</name>
<keyword evidence="2" id="KW-1185">Reference proteome</keyword>
<evidence type="ECO:0000313" key="2">
    <source>
        <dbReference type="Proteomes" id="UP000031518"/>
    </source>
</evidence>
<dbReference type="STRING" id="454194.PYK22_00514"/>
<protein>
    <recommendedName>
        <fullName evidence="3">DUF3565 domain-containing protein</fullName>
    </recommendedName>
</protein>